<name>A0A8J5K612_HOMAM</name>
<evidence type="ECO:0000259" key="13">
    <source>
        <dbReference type="Pfam" id="PF02055"/>
    </source>
</evidence>
<dbReference type="Pfam" id="PF02055">
    <property type="entry name" value="Glyco_hydro_30"/>
    <property type="match status" value="1"/>
</dbReference>
<evidence type="ECO:0000313" key="15">
    <source>
        <dbReference type="EMBL" id="KAG7168194.1"/>
    </source>
</evidence>
<gene>
    <name evidence="15" type="primary">Gba-L6</name>
    <name evidence="15" type="ORF">Hamer_G016828</name>
</gene>
<comment type="catalytic activity">
    <reaction evidence="1">
        <text>a beta-D-glucosyl-(1&lt;-&gt;1')-N-acylsphing-4-enine + H2O = an N-acylsphing-4-enine + D-glucose</text>
        <dbReference type="Rhea" id="RHEA:13269"/>
        <dbReference type="ChEBI" id="CHEBI:4167"/>
        <dbReference type="ChEBI" id="CHEBI:15377"/>
        <dbReference type="ChEBI" id="CHEBI:22801"/>
        <dbReference type="ChEBI" id="CHEBI:52639"/>
        <dbReference type="EC" id="3.2.1.45"/>
    </reaction>
    <physiologicalReaction direction="left-to-right" evidence="1">
        <dbReference type="Rhea" id="RHEA:13270"/>
    </physiologicalReaction>
</comment>
<dbReference type="EC" id="3.2.1.45" evidence="5 12"/>
<dbReference type="AlphaFoldDB" id="A0A8J5K612"/>
<dbReference type="InterPro" id="IPR001139">
    <property type="entry name" value="Glyco_hydro_30"/>
</dbReference>
<dbReference type="GO" id="GO:0032006">
    <property type="term" value="P:regulation of TOR signaling"/>
    <property type="evidence" value="ECO:0007669"/>
    <property type="project" value="UniProtKB-ARBA"/>
</dbReference>
<dbReference type="GO" id="GO:0005774">
    <property type="term" value="C:vacuolar membrane"/>
    <property type="evidence" value="ECO:0007669"/>
    <property type="project" value="UniProtKB-ARBA"/>
</dbReference>
<feature type="domain" description="Glycosyl hydrolase family 30 beta sandwich" evidence="14">
    <location>
        <begin position="529"/>
        <end position="595"/>
    </location>
</feature>
<keyword evidence="9 12" id="KW-0443">Lipid metabolism</keyword>
<dbReference type="Gene3D" id="3.20.20.80">
    <property type="entry name" value="Glycosidases"/>
    <property type="match status" value="1"/>
</dbReference>
<feature type="domain" description="Glycosyl hydrolase family 30 TIM-barrel" evidence="13">
    <location>
        <begin position="178"/>
        <end position="526"/>
    </location>
</feature>
<evidence type="ECO:0000256" key="7">
    <source>
        <dbReference type="ARBA" id="ARBA00022801"/>
    </source>
</evidence>
<dbReference type="GO" id="GO:0004348">
    <property type="term" value="F:glucosylceramidase activity"/>
    <property type="evidence" value="ECO:0007669"/>
    <property type="project" value="UniProtKB-EC"/>
</dbReference>
<dbReference type="InterPro" id="IPR017853">
    <property type="entry name" value="GH"/>
</dbReference>
<dbReference type="GO" id="GO:0030163">
    <property type="term" value="P:protein catabolic process"/>
    <property type="evidence" value="ECO:0007669"/>
    <property type="project" value="UniProtKB-ARBA"/>
</dbReference>
<dbReference type="SUPFAM" id="SSF51445">
    <property type="entry name" value="(Trans)glycosidases"/>
    <property type="match status" value="1"/>
</dbReference>
<keyword evidence="7 12" id="KW-0378">Hydrolase</keyword>
<sequence length="599" mass="67117">MKQEQSDNKNAALQKKVHEMDGLSVKLKKKLEEEENLLKNKEQDDSKKTYEITDLKNKLIKMQECIAKDEAAAVQREKMAVAQPNIAHGPMNLPNIENRGGCKSRNYGHGSIVCVCDTSHCDTFPPVQLPDAGEALIVTSSKAGLRWQLSTGIFLEHGNVIQPSLEVEVDSSVEYQKIIGFGGAFTDASGVNILSLPKTMQDMILKAYYSVDGLEYNLGRVPIGGTDFSTHPYTYDDLKDGDIDMDLSHFSLADEDLKYKIPLIHRALNLSSTPLKLFGSAWGAPAWMKDNNNISGKGKLLLKMYSTWADYHVRFIKSYGEHNITFWGLTTQNEPTDGLGGLVNFNAVGWTSEDQAKWIGQHFGPALHNNSLGHLTVMILDDNRFLLPKWVDDIMIDGDAAPYVSGVAIHWYSDWLTPTLTLDLTHERHPELFLLYTEACTGQWPWEPLKVVLGSWTRAEDYAVDIIENLEHWVSGWTDWNLALDVKGGPNWIKNFVDSPIIINAPKGEFYKQPMYYALAHFTKFLPEGSRRVALQSTYTGGTTSSLSHTAFVRPDNTTVLVFLNKGHDAMTARISDKRVGQLNLTVEPHTIITMAWKV</sequence>
<evidence type="ECO:0000256" key="1">
    <source>
        <dbReference type="ARBA" id="ARBA00001013"/>
    </source>
</evidence>
<dbReference type="InterPro" id="IPR033452">
    <property type="entry name" value="GH30_C"/>
</dbReference>
<dbReference type="GO" id="GO:0005764">
    <property type="term" value="C:lysosome"/>
    <property type="evidence" value="ECO:0007669"/>
    <property type="project" value="UniProtKB-ARBA"/>
</dbReference>
<dbReference type="GO" id="GO:0016241">
    <property type="term" value="P:regulation of macroautophagy"/>
    <property type="evidence" value="ECO:0007669"/>
    <property type="project" value="UniProtKB-ARBA"/>
</dbReference>
<keyword evidence="12" id="KW-0326">Glycosidase</keyword>
<protein>
    <recommendedName>
        <fullName evidence="5 12">Glucosylceramidase</fullName>
        <ecNumber evidence="5 12">3.2.1.45</ecNumber>
    </recommendedName>
</protein>
<dbReference type="PANTHER" id="PTHR11069:SF23">
    <property type="entry name" value="LYSOSOMAL ACID GLUCOSYLCERAMIDASE"/>
    <property type="match status" value="1"/>
</dbReference>
<reference evidence="15" key="1">
    <citation type="journal article" date="2021" name="Sci. Adv.">
        <title>The American lobster genome reveals insights on longevity, neural, and immune adaptations.</title>
        <authorList>
            <person name="Polinski J.M."/>
            <person name="Zimin A.V."/>
            <person name="Clark K.F."/>
            <person name="Kohn A.B."/>
            <person name="Sadowski N."/>
            <person name="Timp W."/>
            <person name="Ptitsyn A."/>
            <person name="Khanna P."/>
            <person name="Romanova D.Y."/>
            <person name="Williams P."/>
            <person name="Greenwood S.J."/>
            <person name="Moroz L.L."/>
            <person name="Walt D.R."/>
            <person name="Bodnar A.G."/>
        </authorList>
    </citation>
    <scope>NUCLEOTIDE SEQUENCE</scope>
    <source>
        <strain evidence="15">GMGI-L3</strain>
    </source>
</reference>
<evidence type="ECO:0000256" key="8">
    <source>
        <dbReference type="ARBA" id="ARBA00022919"/>
    </source>
</evidence>
<dbReference type="GO" id="GO:0007040">
    <property type="term" value="P:lysosome organization"/>
    <property type="evidence" value="ECO:0007669"/>
    <property type="project" value="UniProtKB-ARBA"/>
</dbReference>
<accession>A0A8J5K612</accession>
<evidence type="ECO:0000256" key="2">
    <source>
        <dbReference type="ARBA" id="ARBA00004760"/>
    </source>
</evidence>
<evidence type="ECO:0000256" key="11">
    <source>
        <dbReference type="ARBA" id="ARBA00051345"/>
    </source>
</evidence>
<organism evidence="15 16">
    <name type="scientific">Homarus americanus</name>
    <name type="common">American lobster</name>
    <dbReference type="NCBI Taxonomy" id="6706"/>
    <lineage>
        <taxon>Eukaryota</taxon>
        <taxon>Metazoa</taxon>
        <taxon>Ecdysozoa</taxon>
        <taxon>Arthropoda</taxon>
        <taxon>Crustacea</taxon>
        <taxon>Multicrustacea</taxon>
        <taxon>Malacostraca</taxon>
        <taxon>Eumalacostraca</taxon>
        <taxon>Eucarida</taxon>
        <taxon>Decapoda</taxon>
        <taxon>Pleocyemata</taxon>
        <taxon>Astacidea</taxon>
        <taxon>Nephropoidea</taxon>
        <taxon>Nephropidae</taxon>
        <taxon>Homarus</taxon>
    </lineage>
</organism>
<dbReference type="PRINTS" id="PR00843">
    <property type="entry name" value="GLHYDRLASE30"/>
</dbReference>
<evidence type="ECO:0000256" key="5">
    <source>
        <dbReference type="ARBA" id="ARBA00012658"/>
    </source>
</evidence>
<dbReference type="GO" id="GO:0042391">
    <property type="term" value="P:regulation of membrane potential"/>
    <property type="evidence" value="ECO:0007669"/>
    <property type="project" value="UniProtKB-ARBA"/>
</dbReference>
<evidence type="ECO:0000256" key="6">
    <source>
        <dbReference type="ARBA" id="ARBA00022729"/>
    </source>
</evidence>
<dbReference type="Pfam" id="PF17189">
    <property type="entry name" value="Glyco_hydro_30C"/>
    <property type="match status" value="1"/>
</dbReference>
<keyword evidence="16" id="KW-1185">Reference proteome</keyword>
<dbReference type="GO" id="GO:0010605">
    <property type="term" value="P:negative regulation of macromolecule metabolic process"/>
    <property type="evidence" value="ECO:0007669"/>
    <property type="project" value="UniProtKB-ARBA"/>
</dbReference>
<comment type="pathway">
    <text evidence="3">Sphingolipid metabolism.</text>
</comment>
<dbReference type="GO" id="GO:0051246">
    <property type="term" value="P:regulation of protein metabolic process"/>
    <property type="evidence" value="ECO:0007669"/>
    <property type="project" value="UniProtKB-ARBA"/>
</dbReference>
<comment type="similarity">
    <text evidence="4 12">Belongs to the glycosyl hydrolase 30 family.</text>
</comment>
<dbReference type="GO" id="GO:0016758">
    <property type="term" value="F:hexosyltransferase activity"/>
    <property type="evidence" value="ECO:0007669"/>
    <property type="project" value="UniProtKB-ARBA"/>
</dbReference>
<evidence type="ECO:0000256" key="9">
    <source>
        <dbReference type="ARBA" id="ARBA00023098"/>
    </source>
</evidence>
<proteinExistence type="inferred from homology"/>
<evidence type="ECO:0000313" key="16">
    <source>
        <dbReference type="Proteomes" id="UP000747542"/>
    </source>
</evidence>
<dbReference type="InterPro" id="IPR033453">
    <property type="entry name" value="Glyco_hydro_30_TIM-barrel"/>
</dbReference>
<dbReference type="GO" id="GO:0008202">
    <property type="term" value="P:steroid metabolic process"/>
    <property type="evidence" value="ECO:0007669"/>
    <property type="project" value="UniProtKB-ARBA"/>
</dbReference>
<dbReference type="Proteomes" id="UP000747542">
    <property type="component" value="Unassembled WGS sequence"/>
</dbReference>
<evidence type="ECO:0000259" key="14">
    <source>
        <dbReference type="Pfam" id="PF17189"/>
    </source>
</evidence>
<dbReference type="GO" id="GO:0006680">
    <property type="term" value="P:glucosylceramide catabolic process"/>
    <property type="evidence" value="ECO:0007669"/>
    <property type="project" value="TreeGrafter"/>
</dbReference>
<keyword evidence="6" id="KW-0732">Signal</keyword>
<dbReference type="SUPFAM" id="SSF51011">
    <property type="entry name" value="Glycosyl hydrolase domain"/>
    <property type="match status" value="1"/>
</dbReference>
<dbReference type="PANTHER" id="PTHR11069">
    <property type="entry name" value="GLUCOSYLCERAMIDASE"/>
    <property type="match status" value="1"/>
</dbReference>
<keyword evidence="8 12" id="KW-0746">Sphingolipid metabolism</keyword>
<dbReference type="GO" id="GO:0006066">
    <property type="term" value="P:alcohol metabolic process"/>
    <property type="evidence" value="ECO:0007669"/>
    <property type="project" value="UniProtKB-ARBA"/>
</dbReference>
<evidence type="ECO:0000256" key="4">
    <source>
        <dbReference type="ARBA" id="ARBA00005382"/>
    </source>
</evidence>
<comment type="catalytic activity">
    <reaction evidence="11">
        <text>an N-acyl-1-beta-D-glucosyl-15-methylhexadecasphing-4-enine + H2O = an N-acyl-15-methylhexadecasphing-4-enine + D-glucose</text>
        <dbReference type="Rhea" id="RHEA:34755"/>
        <dbReference type="ChEBI" id="CHEBI:4167"/>
        <dbReference type="ChEBI" id="CHEBI:15377"/>
        <dbReference type="ChEBI" id="CHEBI:70815"/>
        <dbReference type="ChEBI" id="CHEBI:70846"/>
    </reaction>
    <physiologicalReaction direction="left-to-right" evidence="11">
        <dbReference type="Rhea" id="RHEA:34756"/>
    </physiologicalReaction>
</comment>
<dbReference type="FunFam" id="3.20.20.80:FF:000030">
    <property type="entry name" value="Lysosomal acid glucosylceramidase"/>
    <property type="match status" value="1"/>
</dbReference>
<evidence type="ECO:0000256" key="3">
    <source>
        <dbReference type="ARBA" id="ARBA00004991"/>
    </source>
</evidence>
<evidence type="ECO:0000256" key="10">
    <source>
        <dbReference type="ARBA" id="ARBA00050474"/>
    </source>
</evidence>
<comment type="catalytic activity">
    <reaction evidence="10">
        <text>a beta-D-glucosylceramide + H2O = an N-acyl-sphingoid base + D-glucose</text>
        <dbReference type="Rhea" id="RHEA:81447"/>
        <dbReference type="ChEBI" id="CHEBI:4167"/>
        <dbReference type="ChEBI" id="CHEBI:15377"/>
        <dbReference type="ChEBI" id="CHEBI:83264"/>
        <dbReference type="ChEBI" id="CHEBI:83273"/>
    </reaction>
    <physiologicalReaction direction="left-to-right" evidence="10">
        <dbReference type="Rhea" id="RHEA:81448"/>
    </physiologicalReaction>
</comment>
<dbReference type="EMBL" id="JAHLQT010020459">
    <property type="protein sequence ID" value="KAG7168194.1"/>
    <property type="molecule type" value="Genomic_DNA"/>
</dbReference>
<comment type="caution">
    <text evidence="15">The sequence shown here is derived from an EMBL/GenBank/DDBJ whole genome shotgun (WGS) entry which is preliminary data.</text>
</comment>
<dbReference type="GO" id="GO:0005102">
    <property type="term" value="F:signaling receptor binding"/>
    <property type="evidence" value="ECO:0007669"/>
    <property type="project" value="UniProtKB-ARBA"/>
</dbReference>
<comment type="pathway">
    <text evidence="2">Lipid metabolism; sphingolipid metabolism.</text>
</comment>
<dbReference type="GO" id="GO:0006914">
    <property type="term" value="P:autophagy"/>
    <property type="evidence" value="ECO:0007669"/>
    <property type="project" value="UniProtKB-ARBA"/>
</dbReference>
<evidence type="ECO:0000256" key="12">
    <source>
        <dbReference type="RuleBase" id="RU361188"/>
    </source>
</evidence>